<accession>A0ABP7LXW4</accession>
<comment type="caution">
    <text evidence="6">The sequence shown here is derived from an EMBL/GenBank/DDBJ whole genome shotgun (WGS) entry which is preliminary data.</text>
</comment>
<evidence type="ECO:0000259" key="5">
    <source>
        <dbReference type="SMART" id="SM00984"/>
    </source>
</evidence>
<evidence type="ECO:0000313" key="7">
    <source>
        <dbReference type="Proteomes" id="UP001501565"/>
    </source>
</evidence>
<dbReference type="SUPFAM" id="SSF48179">
    <property type="entry name" value="6-phosphogluconate dehydrogenase C-terminal domain-like"/>
    <property type="match status" value="1"/>
</dbReference>
<sequence>MKSKVCVIGLGYVGLPLAVELSKSYEVFGCDANKSKVQSINDGKDPTGELSENQKQYLPNICFSDSLTNLPDSEFYIVCVPTPVADDKRPSLDYVESASLAISKKLKRGNIVVYESTVYPGATEEVCVPLLEKESGLVLNEDFGVGYSPERINPSDKNNTLRTIKKIVSASDSVTLDRVAALYESVVDAGLYRASSIKVAEAAKALENTQRDVNIALINEMAILFERLEIDTTSVIQAAESKWNFLPFKPGLVGGHCIGVDPYYLIHKANVHNFGLSVVEAAREVNEGIISFISNKVIELCLSKNVDLRNARCLFYGAAFKEDCNDVRNSKALELADKINRLGIDVDIFDPLIDQEDFKSEASSKLNYLVEIEALYDIIILAVPHARFKDMDSKDIKVNLKEESVFIDLKSVYGREDSDYRL</sequence>
<proteinExistence type="inferred from homology"/>
<keyword evidence="3" id="KW-0520">NAD</keyword>
<dbReference type="SMART" id="SM00984">
    <property type="entry name" value="UDPG_MGDP_dh_C"/>
    <property type="match status" value="1"/>
</dbReference>
<gene>
    <name evidence="6" type="primary">tviB</name>
    <name evidence="6" type="ORF">GCM10022277_01650</name>
</gene>
<dbReference type="InterPro" id="IPR036220">
    <property type="entry name" value="UDP-Glc/GDP-Man_DH_C_sf"/>
</dbReference>
<dbReference type="InterPro" id="IPR008927">
    <property type="entry name" value="6-PGluconate_DH-like_C_sf"/>
</dbReference>
<keyword evidence="7" id="KW-1185">Reference proteome</keyword>
<comment type="similarity">
    <text evidence="1 4">Belongs to the UDP-glucose/GDP-mannose dehydrogenase family.</text>
</comment>
<dbReference type="InterPro" id="IPR036291">
    <property type="entry name" value="NAD(P)-bd_dom_sf"/>
</dbReference>
<evidence type="ECO:0000313" key="6">
    <source>
        <dbReference type="EMBL" id="GAA3910704.1"/>
    </source>
</evidence>
<dbReference type="Proteomes" id="UP001501565">
    <property type="component" value="Unassembled WGS sequence"/>
</dbReference>
<dbReference type="Pfam" id="PF03720">
    <property type="entry name" value="UDPG_MGDP_dh_C"/>
    <property type="match status" value="1"/>
</dbReference>
<dbReference type="InterPro" id="IPR017476">
    <property type="entry name" value="UDP-Glc/GDP-Man"/>
</dbReference>
<dbReference type="PIRSF" id="PIRSF500136">
    <property type="entry name" value="UDP_ManNAc_DH"/>
    <property type="match status" value="1"/>
</dbReference>
<organism evidence="6 7">
    <name type="scientific">Litoribacillus peritrichatus</name>
    <dbReference type="NCBI Taxonomy" id="718191"/>
    <lineage>
        <taxon>Bacteria</taxon>
        <taxon>Pseudomonadati</taxon>
        <taxon>Pseudomonadota</taxon>
        <taxon>Gammaproteobacteria</taxon>
        <taxon>Oceanospirillales</taxon>
        <taxon>Oceanospirillaceae</taxon>
        <taxon>Litoribacillus</taxon>
    </lineage>
</organism>
<dbReference type="Pfam" id="PF03721">
    <property type="entry name" value="UDPG_MGDP_dh_N"/>
    <property type="match status" value="1"/>
</dbReference>
<dbReference type="PANTHER" id="PTHR43491:SF2">
    <property type="entry name" value="UDP-N-ACETYL-D-MANNOSAMINE DEHYDROGENASE"/>
    <property type="match status" value="1"/>
</dbReference>
<dbReference type="PIRSF" id="PIRSF000124">
    <property type="entry name" value="UDPglc_GDPman_dh"/>
    <property type="match status" value="1"/>
</dbReference>
<dbReference type="NCBIfam" id="TIGR03026">
    <property type="entry name" value="NDP-sugDHase"/>
    <property type="match status" value="1"/>
</dbReference>
<keyword evidence="2" id="KW-0560">Oxidoreductase</keyword>
<dbReference type="RefSeq" id="WP_344794475.1">
    <property type="nucleotide sequence ID" value="NZ_BAABBN010000003.1"/>
</dbReference>
<dbReference type="Pfam" id="PF00984">
    <property type="entry name" value="UDPG_MGDP_dh"/>
    <property type="match status" value="1"/>
</dbReference>
<dbReference type="SUPFAM" id="SSF52413">
    <property type="entry name" value="UDP-glucose/GDP-mannose dehydrogenase C-terminal domain"/>
    <property type="match status" value="1"/>
</dbReference>
<evidence type="ECO:0000256" key="1">
    <source>
        <dbReference type="ARBA" id="ARBA00006601"/>
    </source>
</evidence>
<dbReference type="InterPro" id="IPR001732">
    <property type="entry name" value="UDP-Glc/GDP-Man_DH_N"/>
</dbReference>
<evidence type="ECO:0000256" key="3">
    <source>
        <dbReference type="ARBA" id="ARBA00023027"/>
    </source>
</evidence>
<protein>
    <submittedName>
        <fullName evidence="6">Vi polysaccharide biosynthesis UDP-N-acetylglucosamine C-6 dehydrogenase TviB</fullName>
    </submittedName>
</protein>
<dbReference type="InterPro" id="IPR014027">
    <property type="entry name" value="UDP-Glc/GDP-Man_DH_C"/>
</dbReference>
<dbReference type="InterPro" id="IPR014026">
    <property type="entry name" value="UDP-Glc/GDP-Man_DH_dimer"/>
</dbReference>
<reference evidence="7" key="1">
    <citation type="journal article" date="2019" name="Int. J. Syst. Evol. Microbiol.">
        <title>The Global Catalogue of Microorganisms (GCM) 10K type strain sequencing project: providing services to taxonomists for standard genome sequencing and annotation.</title>
        <authorList>
            <consortium name="The Broad Institute Genomics Platform"/>
            <consortium name="The Broad Institute Genome Sequencing Center for Infectious Disease"/>
            <person name="Wu L."/>
            <person name="Ma J."/>
        </authorList>
    </citation>
    <scope>NUCLEOTIDE SEQUENCE [LARGE SCALE GENOMIC DNA]</scope>
    <source>
        <strain evidence="7">JCM 17551</strain>
    </source>
</reference>
<dbReference type="EMBL" id="BAABBN010000003">
    <property type="protein sequence ID" value="GAA3910704.1"/>
    <property type="molecule type" value="Genomic_DNA"/>
</dbReference>
<dbReference type="PANTHER" id="PTHR43491">
    <property type="entry name" value="UDP-N-ACETYL-D-MANNOSAMINE DEHYDROGENASE"/>
    <property type="match status" value="1"/>
</dbReference>
<feature type="domain" description="UDP-glucose/GDP-mannose dehydrogenase C-terminal" evidence="5">
    <location>
        <begin position="314"/>
        <end position="415"/>
    </location>
</feature>
<dbReference type="Gene3D" id="3.40.50.720">
    <property type="entry name" value="NAD(P)-binding Rossmann-like Domain"/>
    <property type="match status" value="2"/>
</dbReference>
<dbReference type="SUPFAM" id="SSF51735">
    <property type="entry name" value="NAD(P)-binding Rossmann-fold domains"/>
    <property type="match status" value="1"/>
</dbReference>
<evidence type="ECO:0000256" key="4">
    <source>
        <dbReference type="PIRNR" id="PIRNR000124"/>
    </source>
</evidence>
<dbReference type="InterPro" id="IPR028359">
    <property type="entry name" value="UDP_ManNAc/GlcNAc_DH"/>
</dbReference>
<name>A0ABP7LXW4_9GAMM</name>
<evidence type="ECO:0000256" key="2">
    <source>
        <dbReference type="ARBA" id="ARBA00023002"/>
    </source>
</evidence>